<evidence type="ECO:0000313" key="2">
    <source>
        <dbReference type="Proteomes" id="UP000288096"/>
    </source>
</evidence>
<sequence>MSIRMVATELYRLMKEVERLEKALRDAPFEKREALENELRKVRAERNRMRRILDGKKDVSPPARRYR</sequence>
<dbReference type="OrthoDB" id="5432712at2"/>
<accession>A0A401FRF2</accession>
<evidence type="ECO:0000313" key="1">
    <source>
        <dbReference type="EMBL" id="GBC59541.1"/>
    </source>
</evidence>
<dbReference type="EMBL" id="BEXT01000001">
    <property type="protein sequence ID" value="GBC59541.1"/>
    <property type="molecule type" value="Genomic_DNA"/>
</dbReference>
<comment type="caution">
    <text evidence="1">The sequence shown here is derived from an EMBL/GenBank/DDBJ whole genome shotgun (WGS) entry which is preliminary data.</text>
</comment>
<proteinExistence type="predicted"/>
<protein>
    <submittedName>
        <fullName evidence="1">Uncharacterized protein</fullName>
    </submittedName>
</protein>
<gene>
    <name evidence="1" type="ORF">DENIS_0480</name>
</gene>
<dbReference type="Proteomes" id="UP000288096">
    <property type="component" value="Unassembled WGS sequence"/>
</dbReference>
<keyword evidence="2" id="KW-1185">Reference proteome</keyword>
<reference evidence="2" key="2">
    <citation type="submission" date="2019-01" db="EMBL/GenBank/DDBJ databases">
        <title>Genome sequence of Desulfonema ishimotonii strain Tokyo 01.</title>
        <authorList>
            <person name="Fukui M."/>
        </authorList>
    </citation>
    <scope>NUCLEOTIDE SEQUENCE [LARGE SCALE GENOMIC DNA]</scope>
    <source>
        <strain evidence="2">Tokyo 01</strain>
    </source>
</reference>
<dbReference type="RefSeq" id="WP_124327048.1">
    <property type="nucleotide sequence ID" value="NZ_BEXT01000001.1"/>
</dbReference>
<organism evidence="1 2">
    <name type="scientific">Desulfonema ishimotonii</name>
    <dbReference type="NCBI Taxonomy" id="45657"/>
    <lineage>
        <taxon>Bacteria</taxon>
        <taxon>Pseudomonadati</taxon>
        <taxon>Thermodesulfobacteriota</taxon>
        <taxon>Desulfobacteria</taxon>
        <taxon>Desulfobacterales</taxon>
        <taxon>Desulfococcaceae</taxon>
        <taxon>Desulfonema</taxon>
    </lineage>
</organism>
<reference evidence="2" key="1">
    <citation type="submission" date="2017-11" db="EMBL/GenBank/DDBJ databases">
        <authorList>
            <person name="Watanabe M."/>
            <person name="Kojima H."/>
        </authorList>
    </citation>
    <scope>NUCLEOTIDE SEQUENCE [LARGE SCALE GENOMIC DNA]</scope>
    <source>
        <strain evidence="2">Tokyo 01</strain>
    </source>
</reference>
<name>A0A401FRF2_9BACT</name>
<dbReference type="AlphaFoldDB" id="A0A401FRF2"/>